<dbReference type="CDD" id="cd04182">
    <property type="entry name" value="GT_2_like_f"/>
    <property type="match status" value="1"/>
</dbReference>
<dbReference type="InterPro" id="IPR054703">
    <property type="entry name" value="Mop-rel"/>
</dbReference>
<dbReference type="STRING" id="1122934.SAMN02745691_01602"/>
<protein>
    <submittedName>
        <fullName evidence="2">CTP:molybdopterin cytidylyltransferase MocA</fullName>
    </submittedName>
</protein>
<keyword evidence="3" id="KW-1185">Reference proteome</keyword>
<dbReference type="InterPro" id="IPR003607">
    <property type="entry name" value="HD/PDEase_dom"/>
</dbReference>
<dbReference type="Proteomes" id="UP000184342">
    <property type="component" value="Unassembled WGS sequence"/>
</dbReference>
<dbReference type="SUPFAM" id="SSF109604">
    <property type="entry name" value="HD-domain/PDEase-like"/>
    <property type="match status" value="1"/>
</dbReference>
<name>A0A1M6HTW5_9FIRM</name>
<organism evidence="2 3">
    <name type="scientific">Parasporobacterium paucivorans DSM 15970</name>
    <dbReference type="NCBI Taxonomy" id="1122934"/>
    <lineage>
        <taxon>Bacteria</taxon>
        <taxon>Bacillati</taxon>
        <taxon>Bacillota</taxon>
        <taxon>Clostridia</taxon>
        <taxon>Lachnospirales</taxon>
        <taxon>Lachnospiraceae</taxon>
        <taxon>Parasporobacterium</taxon>
    </lineage>
</organism>
<dbReference type="EMBL" id="FQYT01000016">
    <property type="protein sequence ID" value="SHJ25635.1"/>
    <property type="molecule type" value="Genomic_DNA"/>
</dbReference>
<evidence type="ECO:0000259" key="1">
    <source>
        <dbReference type="SMART" id="SM00471"/>
    </source>
</evidence>
<gene>
    <name evidence="2" type="ORF">SAMN02745691_01602</name>
</gene>
<dbReference type="PANTHER" id="PTHR43777">
    <property type="entry name" value="MOLYBDENUM COFACTOR CYTIDYLYLTRANSFERASE"/>
    <property type="match status" value="1"/>
</dbReference>
<dbReference type="SMART" id="SM00471">
    <property type="entry name" value="HDc"/>
    <property type="match status" value="1"/>
</dbReference>
<dbReference type="OrthoDB" id="285216at2"/>
<dbReference type="Pfam" id="PF12804">
    <property type="entry name" value="NTP_transf_3"/>
    <property type="match status" value="1"/>
</dbReference>
<keyword evidence="2" id="KW-0548">Nucleotidyltransferase</keyword>
<dbReference type="RefSeq" id="WP_073993900.1">
    <property type="nucleotide sequence ID" value="NZ_FQYT01000016.1"/>
</dbReference>
<reference evidence="2 3" key="1">
    <citation type="submission" date="2016-11" db="EMBL/GenBank/DDBJ databases">
        <authorList>
            <person name="Jaros S."/>
            <person name="Januszkiewicz K."/>
            <person name="Wedrychowicz H."/>
        </authorList>
    </citation>
    <scope>NUCLEOTIDE SEQUENCE [LARGE SCALE GENOMIC DNA]</scope>
    <source>
        <strain evidence="2 3">DSM 15970</strain>
    </source>
</reference>
<proteinExistence type="predicted"/>
<accession>A0A1M6HTW5</accession>
<dbReference type="CDD" id="cd00077">
    <property type="entry name" value="HDc"/>
    <property type="match status" value="1"/>
</dbReference>
<dbReference type="Pfam" id="PF01966">
    <property type="entry name" value="HD"/>
    <property type="match status" value="1"/>
</dbReference>
<dbReference type="InterPro" id="IPR025877">
    <property type="entry name" value="MobA-like_NTP_Trfase"/>
</dbReference>
<sequence>MKTAAVIAAGGLSSRMKEFKPFLPIGGLAMIEKTISNFQSAGIEEIVVVTGYRGDEIKNRMAGSGVVFLENPKYHSTQMFDSVKIGLEKVKFGTDMVFVSPSDSPFVQQFTLKAMIREMEKGITDLIQPTFHGEKGHPLLLNQRIIDQILNHDGSQGLQGAIARLQGQTVNMAFADPGILMDADTPEDYGKLTEYHRTKDCPSEELCREIQDYFKAADSLKAHSEKVASVAASIGQVLRERGIKLDPDIIRAAGLLHDIAKGQDNHAKTAAKWLKDMGYLYVSEIVDEHMVLSAVPRKPSEKEVVYLADKLVQDDRDITIEEKFTARKAFFGGDEEAIAAVERRKEQAMEIYELIFGSLPDTKKGILK</sequence>
<dbReference type="GO" id="GO:0016779">
    <property type="term" value="F:nucleotidyltransferase activity"/>
    <property type="evidence" value="ECO:0007669"/>
    <property type="project" value="UniProtKB-KW"/>
</dbReference>
<feature type="domain" description="HD/PDEase" evidence="1">
    <location>
        <begin position="216"/>
        <end position="323"/>
    </location>
</feature>
<keyword evidence="2" id="KW-0808">Transferase</keyword>
<dbReference type="InterPro" id="IPR006674">
    <property type="entry name" value="HD_domain"/>
</dbReference>
<dbReference type="Gene3D" id="1.10.3210.10">
    <property type="entry name" value="Hypothetical protein af1432"/>
    <property type="match status" value="1"/>
</dbReference>
<dbReference type="NCBIfam" id="NF045665">
    <property type="entry name" value="NTPtran_DVU1551"/>
    <property type="match status" value="1"/>
</dbReference>
<evidence type="ECO:0000313" key="2">
    <source>
        <dbReference type="EMBL" id="SHJ25635.1"/>
    </source>
</evidence>
<dbReference type="SUPFAM" id="SSF53448">
    <property type="entry name" value="Nucleotide-diphospho-sugar transferases"/>
    <property type="match status" value="1"/>
</dbReference>
<dbReference type="PANTHER" id="PTHR43777:SF1">
    <property type="entry name" value="MOLYBDENUM COFACTOR CYTIDYLYLTRANSFERASE"/>
    <property type="match status" value="1"/>
</dbReference>
<dbReference type="AlphaFoldDB" id="A0A1M6HTW5"/>
<dbReference type="InterPro" id="IPR029044">
    <property type="entry name" value="Nucleotide-diphossugar_trans"/>
</dbReference>
<evidence type="ECO:0000313" key="3">
    <source>
        <dbReference type="Proteomes" id="UP000184342"/>
    </source>
</evidence>
<dbReference type="Gene3D" id="3.90.550.10">
    <property type="entry name" value="Spore Coat Polysaccharide Biosynthesis Protein SpsA, Chain A"/>
    <property type="match status" value="1"/>
</dbReference>